<keyword evidence="4" id="KW-0732">Signal</keyword>
<feature type="domain" description="Cupin type-1" evidence="5">
    <location>
        <begin position="121"/>
        <end position="261"/>
    </location>
</feature>
<feature type="binding site" evidence="3">
    <location>
        <position position="353"/>
    </location>
    <ligand>
        <name>Mn(2+)</name>
        <dbReference type="ChEBI" id="CHEBI:29035"/>
        <label>2</label>
    </ligand>
</feature>
<evidence type="ECO:0000256" key="1">
    <source>
        <dbReference type="ARBA" id="ARBA00022723"/>
    </source>
</evidence>
<dbReference type="GO" id="GO:0033609">
    <property type="term" value="P:oxalate metabolic process"/>
    <property type="evidence" value="ECO:0007669"/>
    <property type="project" value="InterPro"/>
</dbReference>
<protein>
    <recommendedName>
        <fullName evidence="5">Cupin type-1 domain-containing protein</fullName>
    </recommendedName>
</protein>
<feature type="signal peptide" evidence="4">
    <location>
        <begin position="1"/>
        <end position="20"/>
    </location>
</feature>
<feature type="binding site" evidence="3">
    <location>
        <position position="309"/>
    </location>
    <ligand>
        <name>Mn(2+)</name>
        <dbReference type="ChEBI" id="CHEBI:29035"/>
        <label>2</label>
    </ligand>
</feature>
<keyword evidence="7" id="KW-1185">Reference proteome</keyword>
<dbReference type="SUPFAM" id="SSF51182">
    <property type="entry name" value="RmlC-like cupins"/>
    <property type="match status" value="1"/>
</dbReference>
<feature type="binding site" evidence="3">
    <location>
        <position position="307"/>
    </location>
    <ligand>
        <name>Mn(2+)</name>
        <dbReference type="ChEBI" id="CHEBI:29035"/>
        <label>2</label>
    </ligand>
</feature>
<organism evidence="6 7">
    <name type="scientific">Hermanssonia centrifuga</name>
    <dbReference type="NCBI Taxonomy" id="98765"/>
    <lineage>
        <taxon>Eukaryota</taxon>
        <taxon>Fungi</taxon>
        <taxon>Dikarya</taxon>
        <taxon>Basidiomycota</taxon>
        <taxon>Agaricomycotina</taxon>
        <taxon>Agaricomycetes</taxon>
        <taxon>Polyporales</taxon>
        <taxon>Meruliaceae</taxon>
        <taxon>Hermanssonia</taxon>
    </lineage>
</organism>
<dbReference type="InterPro" id="IPR011051">
    <property type="entry name" value="RmlC_Cupin_sf"/>
</dbReference>
<evidence type="ECO:0000259" key="5">
    <source>
        <dbReference type="SMART" id="SM00835"/>
    </source>
</evidence>
<dbReference type="PANTHER" id="PTHR35848:SF9">
    <property type="entry name" value="SLL1358 PROTEIN"/>
    <property type="match status" value="1"/>
</dbReference>
<dbReference type="CDD" id="cd20305">
    <property type="entry name" value="cupin_OxDC_C"/>
    <property type="match status" value="1"/>
</dbReference>
<dbReference type="GO" id="GO:0046872">
    <property type="term" value="F:metal ion binding"/>
    <property type="evidence" value="ECO:0007669"/>
    <property type="project" value="UniProtKB-KW"/>
</dbReference>
<dbReference type="NCBIfam" id="TIGR03404">
    <property type="entry name" value="bicupin_oxalic"/>
    <property type="match status" value="1"/>
</dbReference>
<dbReference type="EMBL" id="SGPJ01000009">
    <property type="protein sequence ID" value="THH02223.1"/>
    <property type="molecule type" value="Genomic_DNA"/>
</dbReference>
<dbReference type="AlphaFoldDB" id="A0A4V3XBI9"/>
<feature type="binding site" evidence="3">
    <location>
        <position position="161"/>
    </location>
    <ligand>
        <name>Mn(2+)</name>
        <dbReference type="ChEBI" id="CHEBI:29035"/>
        <label>1</label>
    </ligand>
</feature>
<comment type="cofactor">
    <cofactor evidence="3">
        <name>Mn(2+)</name>
        <dbReference type="ChEBI" id="CHEBI:29035"/>
    </cofactor>
    <text evidence="3">Binds 2 manganese ions per subunit.</text>
</comment>
<evidence type="ECO:0000256" key="4">
    <source>
        <dbReference type="SAM" id="SignalP"/>
    </source>
</evidence>
<dbReference type="InterPro" id="IPR051610">
    <property type="entry name" value="GPI/OXD"/>
</dbReference>
<keyword evidence="1 3" id="KW-0479">Metal-binding</keyword>
<feature type="binding site" evidence="3">
    <location>
        <position position="167"/>
    </location>
    <ligand>
        <name>Mn(2+)</name>
        <dbReference type="ChEBI" id="CHEBI:29035"/>
        <label>1</label>
    </ligand>
</feature>
<evidence type="ECO:0000256" key="3">
    <source>
        <dbReference type="PIRSR" id="PIRSR617774-2"/>
    </source>
</evidence>
<feature type="chain" id="PRO_5020188628" description="Cupin type-1 domain-containing protein" evidence="4">
    <location>
        <begin position="21"/>
        <end position="421"/>
    </location>
</feature>
<accession>A0A4V3XBI9</accession>
<dbReference type="InterPro" id="IPR014710">
    <property type="entry name" value="RmlC-like_jellyroll"/>
</dbReference>
<dbReference type="InterPro" id="IPR006045">
    <property type="entry name" value="Cupin_1"/>
</dbReference>
<reference evidence="6 7" key="1">
    <citation type="submission" date="2019-02" db="EMBL/GenBank/DDBJ databases">
        <title>Genome sequencing of the rare red list fungi Phlebia centrifuga.</title>
        <authorList>
            <person name="Buettner E."/>
            <person name="Kellner H."/>
        </authorList>
    </citation>
    <scope>NUCLEOTIDE SEQUENCE [LARGE SCALE GENOMIC DNA]</scope>
    <source>
        <strain evidence="6 7">DSM 108282</strain>
    </source>
</reference>
<dbReference type="Gene3D" id="2.60.120.10">
    <property type="entry name" value="Jelly Rolls"/>
    <property type="match status" value="2"/>
</dbReference>
<dbReference type="Pfam" id="PF00190">
    <property type="entry name" value="Cupin_1"/>
    <property type="match status" value="2"/>
</dbReference>
<sequence length="421" mass="44990">MNTFLTSVLCAVLLSHVTTAAPAASSSAASSSIIHGGSGTSIASAASATPTVPYASNNPNGIMWNPDSDSGLEPQPIRGSLGATILGPQNVAIDIQNPDILAPPTTDSGTVGNAKWPMSLSSNRLQTGGWARQQNVAILPMATQMAGVNMRLEAGAVRELHWHQTAEWAYVLSGYTQVSSVDQDGRNYLATVGPGDLWYFPAGVPHSLQATAESTNGTEFLLVFPDGDFSEDSTFMLTDWTAHIPKEVLAKNFQVDISAFDNIPATELYIFPSGGSVKIADSTTFNVSTQIAVAEVTVAPGAMRELHWHPTQDEWGYFLEGQGRITLFASSGNARTYNYQAGDVSYIPATYGHYVENTGNTTLKFLEIFNTDRFQDISLGQWLALTPPALVQAHLQLSDEVMSHLNKTKQIVVGPAPTQAA</sequence>
<feature type="binding site" evidence="3">
    <location>
        <position position="163"/>
    </location>
    <ligand>
        <name>Mn(2+)</name>
        <dbReference type="ChEBI" id="CHEBI:29035"/>
        <label>1</label>
    </ligand>
</feature>
<dbReference type="CDD" id="cd20304">
    <property type="entry name" value="cupin_OxDC_N"/>
    <property type="match status" value="1"/>
</dbReference>
<dbReference type="InterPro" id="IPR017774">
    <property type="entry name" value="Bicupin_oxalate_deCO2ase/Oxase"/>
</dbReference>
<dbReference type="Proteomes" id="UP000309038">
    <property type="component" value="Unassembled WGS sequence"/>
</dbReference>
<comment type="caution">
    <text evidence="6">The sequence shown here is derived from an EMBL/GenBank/DDBJ whole genome shotgun (WGS) entry which is preliminary data.</text>
</comment>
<gene>
    <name evidence="6" type="ORF">EW026_g615</name>
</gene>
<feature type="domain" description="Cupin type-1" evidence="5">
    <location>
        <begin position="271"/>
        <end position="403"/>
    </location>
</feature>
<evidence type="ECO:0000256" key="2">
    <source>
        <dbReference type="PIRSR" id="PIRSR617774-1"/>
    </source>
</evidence>
<name>A0A4V3XBI9_9APHY</name>
<feature type="binding site" evidence="3">
    <location>
        <position position="314"/>
    </location>
    <ligand>
        <name>Mn(2+)</name>
        <dbReference type="ChEBI" id="CHEBI:29035"/>
        <label>2</label>
    </ligand>
</feature>
<dbReference type="PANTHER" id="PTHR35848">
    <property type="entry name" value="OXALATE-BINDING PROTEIN"/>
    <property type="match status" value="1"/>
</dbReference>
<feature type="binding site" evidence="3">
    <location>
        <position position="206"/>
    </location>
    <ligand>
        <name>Mn(2+)</name>
        <dbReference type="ChEBI" id="CHEBI:29035"/>
        <label>1</label>
    </ligand>
</feature>
<keyword evidence="3" id="KW-0464">Manganese</keyword>
<proteinExistence type="predicted"/>
<feature type="active site" description="Proton donor" evidence="2">
    <location>
        <position position="367"/>
    </location>
</feature>
<dbReference type="SMART" id="SM00835">
    <property type="entry name" value="Cupin_1"/>
    <property type="match status" value="2"/>
</dbReference>
<evidence type="ECO:0000313" key="7">
    <source>
        <dbReference type="Proteomes" id="UP000309038"/>
    </source>
</evidence>
<evidence type="ECO:0000313" key="6">
    <source>
        <dbReference type="EMBL" id="THH02223.1"/>
    </source>
</evidence>